<organism evidence="2">
    <name type="scientific">marine sediment metagenome</name>
    <dbReference type="NCBI Taxonomy" id="412755"/>
    <lineage>
        <taxon>unclassified sequences</taxon>
        <taxon>metagenomes</taxon>
        <taxon>ecological metagenomes</taxon>
    </lineage>
</organism>
<comment type="caution">
    <text evidence="2">The sequence shown here is derived from an EMBL/GenBank/DDBJ whole genome shotgun (WGS) entry which is preliminary data.</text>
</comment>
<dbReference type="EMBL" id="BARW01026274">
    <property type="protein sequence ID" value="GAJ16096.1"/>
    <property type="molecule type" value="Genomic_DNA"/>
</dbReference>
<accession>X1VKI2</accession>
<dbReference type="AlphaFoldDB" id="X1VKI2"/>
<name>X1VKI2_9ZZZZ</name>
<feature type="region of interest" description="Disordered" evidence="1">
    <location>
        <begin position="1"/>
        <end position="34"/>
    </location>
</feature>
<feature type="non-terminal residue" evidence="2">
    <location>
        <position position="1"/>
    </location>
</feature>
<protein>
    <submittedName>
        <fullName evidence="2">Uncharacterized protein</fullName>
    </submittedName>
</protein>
<evidence type="ECO:0000256" key="1">
    <source>
        <dbReference type="SAM" id="MobiDB-lite"/>
    </source>
</evidence>
<proteinExistence type="predicted"/>
<evidence type="ECO:0000313" key="2">
    <source>
        <dbReference type="EMBL" id="GAJ16096.1"/>
    </source>
</evidence>
<reference evidence="2" key="1">
    <citation type="journal article" date="2014" name="Front. Microbiol.">
        <title>High frequency of phylogenetically diverse reductive dehalogenase-homologous genes in deep subseafloor sedimentary metagenomes.</title>
        <authorList>
            <person name="Kawai M."/>
            <person name="Futagami T."/>
            <person name="Toyoda A."/>
            <person name="Takaki Y."/>
            <person name="Nishi S."/>
            <person name="Hori S."/>
            <person name="Arai W."/>
            <person name="Tsubouchi T."/>
            <person name="Morono Y."/>
            <person name="Uchiyama I."/>
            <person name="Ito T."/>
            <person name="Fujiyama A."/>
            <person name="Inagaki F."/>
            <person name="Takami H."/>
        </authorList>
    </citation>
    <scope>NUCLEOTIDE SEQUENCE</scope>
    <source>
        <strain evidence="2">Expedition CK06-06</strain>
    </source>
</reference>
<sequence length="34" mass="3859">LSIRNDPTHYHVTPTKISRRVSDSAPPVSQKNWA</sequence>
<gene>
    <name evidence="2" type="ORF">S12H4_42879</name>
</gene>